<evidence type="ECO:0000313" key="3">
    <source>
        <dbReference type="Proteomes" id="UP001190700"/>
    </source>
</evidence>
<dbReference type="Proteomes" id="UP001190700">
    <property type="component" value="Unassembled WGS sequence"/>
</dbReference>
<evidence type="ECO:0000313" key="2">
    <source>
        <dbReference type="EMBL" id="KAK3283389.1"/>
    </source>
</evidence>
<keyword evidence="3" id="KW-1185">Reference proteome</keyword>
<comment type="caution">
    <text evidence="2">The sequence shown here is derived from an EMBL/GenBank/DDBJ whole genome shotgun (WGS) entry which is preliminary data.</text>
</comment>
<gene>
    <name evidence="2" type="ORF">CYMTET_8911</name>
</gene>
<dbReference type="EMBL" id="LGRX02002816">
    <property type="protein sequence ID" value="KAK3283389.1"/>
    <property type="molecule type" value="Genomic_DNA"/>
</dbReference>
<sequence>LQQQLPPGGMGSREPMMQAPMQSMLPMQGGRGTAMGDPSSEQFRGHMNPALQGGNPPRHMQDRGGGHMGGWW</sequence>
<protein>
    <submittedName>
        <fullName evidence="2">Uncharacterized protein</fullName>
    </submittedName>
</protein>
<name>A0AAE0GS29_9CHLO</name>
<feature type="region of interest" description="Disordered" evidence="1">
    <location>
        <begin position="23"/>
        <end position="72"/>
    </location>
</feature>
<feature type="non-terminal residue" evidence="2">
    <location>
        <position position="1"/>
    </location>
</feature>
<evidence type="ECO:0000256" key="1">
    <source>
        <dbReference type="SAM" id="MobiDB-lite"/>
    </source>
</evidence>
<accession>A0AAE0GS29</accession>
<organism evidence="2 3">
    <name type="scientific">Cymbomonas tetramitiformis</name>
    <dbReference type="NCBI Taxonomy" id="36881"/>
    <lineage>
        <taxon>Eukaryota</taxon>
        <taxon>Viridiplantae</taxon>
        <taxon>Chlorophyta</taxon>
        <taxon>Pyramimonadophyceae</taxon>
        <taxon>Pyramimonadales</taxon>
        <taxon>Pyramimonadaceae</taxon>
        <taxon>Cymbomonas</taxon>
    </lineage>
</organism>
<dbReference type="AlphaFoldDB" id="A0AAE0GS29"/>
<proteinExistence type="predicted"/>
<reference evidence="2 3" key="1">
    <citation type="journal article" date="2015" name="Genome Biol. Evol.">
        <title>Comparative Genomics of a Bacterivorous Green Alga Reveals Evolutionary Causalities and Consequences of Phago-Mixotrophic Mode of Nutrition.</title>
        <authorList>
            <person name="Burns J.A."/>
            <person name="Paasch A."/>
            <person name="Narechania A."/>
            <person name="Kim E."/>
        </authorList>
    </citation>
    <scope>NUCLEOTIDE SEQUENCE [LARGE SCALE GENOMIC DNA]</scope>
    <source>
        <strain evidence="2 3">PLY_AMNH</strain>
    </source>
</reference>